<organism evidence="1 2">
    <name type="scientific">Pyropia yezoensis</name>
    <name type="common">Susabi-nori</name>
    <name type="synonym">Porphyra yezoensis</name>
    <dbReference type="NCBI Taxonomy" id="2788"/>
    <lineage>
        <taxon>Eukaryota</taxon>
        <taxon>Rhodophyta</taxon>
        <taxon>Bangiophyceae</taxon>
        <taxon>Bangiales</taxon>
        <taxon>Bangiaceae</taxon>
        <taxon>Pyropia</taxon>
    </lineage>
</organism>
<gene>
    <name evidence="1" type="ORF">I4F81_003067</name>
</gene>
<evidence type="ECO:0000313" key="1">
    <source>
        <dbReference type="EMBL" id="KAK1860478.1"/>
    </source>
</evidence>
<accession>A0ACC3BSA4</accession>
<evidence type="ECO:0000313" key="2">
    <source>
        <dbReference type="Proteomes" id="UP000798662"/>
    </source>
</evidence>
<dbReference type="Proteomes" id="UP000798662">
    <property type="component" value="Chromosome 1"/>
</dbReference>
<reference evidence="1" key="1">
    <citation type="submission" date="2019-11" db="EMBL/GenBank/DDBJ databases">
        <title>Nori genome reveals adaptations in red seaweeds to the harsh intertidal environment.</title>
        <authorList>
            <person name="Wang D."/>
            <person name="Mao Y."/>
        </authorList>
    </citation>
    <scope>NUCLEOTIDE SEQUENCE</scope>
    <source>
        <tissue evidence="1">Gametophyte</tissue>
    </source>
</reference>
<protein>
    <submittedName>
        <fullName evidence="1">Uncharacterized protein</fullName>
    </submittedName>
</protein>
<dbReference type="EMBL" id="CM020618">
    <property type="protein sequence ID" value="KAK1860478.1"/>
    <property type="molecule type" value="Genomic_DNA"/>
</dbReference>
<comment type="caution">
    <text evidence="1">The sequence shown here is derived from an EMBL/GenBank/DDBJ whole genome shotgun (WGS) entry which is preliminary data.</text>
</comment>
<sequence>MAPHFLVVHRVWATSFVPAPPSISTESYDGGGGDGAGSLLRPLSYDCRGGSSAGGEAPVAAVAREVVRLPTPLHSRAGGAGIAHGRNLGARCCTVLGHSAKELRRWSISVLSARGGGGEDRSSCPAPRDFGDTTHARCRIGGCRSQQMQAMLGLHRAQRTTCATIPPPHLSYIGVGDAREWRWESKSGGAWQDCGG</sequence>
<name>A0ACC3BSA4_PYRYE</name>
<proteinExistence type="predicted"/>
<keyword evidence="2" id="KW-1185">Reference proteome</keyword>